<keyword evidence="9" id="KW-1185">Reference proteome</keyword>
<evidence type="ECO:0000256" key="2">
    <source>
        <dbReference type="ARBA" id="ARBA00022723"/>
    </source>
</evidence>
<evidence type="ECO:0000313" key="10">
    <source>
        <dbReference type="RefSeq" id="XP_021852805.2"/>
    </source>
</evidence>
<dbReference type="PANTHER" id="PTHR31669">
    <property type="entry name" value="PROTEIN FAR1-RELATED SEQUENCE 10-RELATED"/>
    <property type="match status" value="1"/>
</dbReference>
<comment type="subcellular location">
    <subcellularLocation>
        <location evidence="6">Nucleus</location>
    </subcellularLocation>
</comment>
<dbReference type="InterPro" id="IPR031052">
    <property type="entry name" value="FHY3/FAR1"/>
</dbReference>
<evidence type="ECO:0000256" key="4">
    <source>
        <dbReference type="ARBA" id="ARBA00022833"/>
    </source>
</evidence>
<keyword evidence="6" id="KW-0539">Nucleus</keyword>
<dbReference type="PROSITE" id="PS50966">
    <property type="entry name" value="ZF_SWIM"/>
    <property type="match status" value="1"/>
</dbReference>
<dbReference type="SMART" id="SM00575">
    <property type="entry name" value="ZnF_PMZ"/>
    <property type="match status" value="1"/>
</dbReference>
<dbReference type="PANTHER" id="PTHR31669:SF281">
    <property type="entry name" value="PROTEIN FAR1-RELATED SEQUENCE"/>
    <property type="match status" value="1"/>
</dbReference>
<evidence type="ECO:0000256" key="7">
    <source>
        <dbReference type="SAM" id="MobiDB-lite"/>
    </source>
</evidence>
<organism evidence="9 10">
    <name type="scientific">Spinacia oleracea</name>
    <name type="common">Spinach</name>
    <dbReference type="NCBI Taxonomy" id="3562"/>
    <lineage>
        <taxon>Eukaryota</taxon>
        <taxon>Viridiplantae</taxon>
        <taxon>Streptophyta</taxon>
        <taxon>Embryophyta</taxon>
        <taxon>Tracheophyta</taxon>
        <taxon>Spermatophyta</taxon>
        <taxon>Magnoliopsida</taxon>
        <taxon>eudicotyledons</taxon>
        <taxon>Gunneridae</taxon>
        <taxon>Pentapetalae</taxon>
        <taxon>Caryophyllales</taxon>
        <taxon>Chenopodiaceae</taxon>
        <taxon>Chenopodioideae</taxon>
        <taxon>Anserineae</taxon>
        <taxon>Spinacia</taxon>
    </lineage>
</organism>
<dbReference type="GO" id="GO:0008270">
    <property type="term" value="F:zinc ion binding"/>
    <property type="evidence" value="ECO:0007669"/>
    <property type="project" value="UniProtKB-UniRule"/>
</dbReference>
<dbReference type="GeneID" id="110792296"/>
<comment type="function">
    <text evidence="6">Putative transcription activator involved in regulating light control of development.</text>
</comment>
<reference evidence="9" key="1">
    <citation type="journal article" date="2021" name="Nat. Commun.">
        <title>Genomic analyses provide insights into spinach domestication and the genetic basis of agronomic traits.</title>
        <authorList>
            <person name="Cai X."/>
            <person name="Sun X."/>
            <person name="Xu C."/>
            <person name="Sun H."/>
            <person name="Wang X."/>
            <person name="Ge C."/>
            <person name="Zhang Z."/>
            <person name="Wang Q."/>
            <person name="Fei Z."/>
            <person name="Jiao C."/>
            <person name="Wang Q."/>
        </authorList>
    </citation>
    <scope>NUCLEOTIDE SEQUENCE [LARGE SCALE GENOMIC DNA]</scope>
    <source>
        <strain evidence="9">cv. Varoflay</strain>
    </source>
</reference>
<dbReference type="Pfam" id="PF04434">
    <property type="entry name" value="SWIM"/>
    <property type="match status" value="1"/>
</dbReference>
<gene>
    <name evidence="10" type="primary">LOC110792296</name>
</gene>
<keyword evidence="3 5" id="KW-0863">Zinc-finger</keyword>
<dbReference type="AlphaFoldDB" id="A0A9R0JZF9"/>
<dbReference type="RefSeq" id="XP_021852805.2">
    <property type="nucleotide sequence ID" value="XM_021997113.2"/>
</dbReference>
<evidence type="ECO:0000256" key="3">
    <source>
        <dbReference type="ARBA" id="ARBA00022771"/>
    </source>
</evidence>
<evidence type="ECO:0000256" key="6">
    <source>
        <dbReference type="RuleBase" id="RU367018"/>
    </source>
</evidence>
<dbReference type="KEGG" id="soe:110792296"/>
<protein>
    <recommendedName>
        <fullName evidence="6">Protein FAR1-RELATED SEQUENCE</fullName>
    </recommendedName>
</protein>
<keyword evidence="2 6" id="KW-0479">Metal-binding</keyword>
<accession>A0A9R0JZF9</accession>
<evidence type="ECO:0000256" key="5">
    <source>
        <dbReference type="PROSITE-ProRule" id="PRU00325"/>
    </source>
</evidence>
<keyword evidence="4 6" id="KW-0862">Zinc</keyword>
<name>A0A9R0JZF9_SPIOL</name>
<evidence type="ECO:0000259" key="8">
    <source>
        <dbReference type="PROSITE" id="PS50966"/>
    </source>
</evidence>
<sequence>MSSTQRSESMNAQIKRYISYKNHLCQFFEHFERLLDDRRYDENVADFKTKHSSPALPYPVRILKHASTVYTAEVFELFQCQVWKAWDCIIEEEDVVGTTSRYKVFPPRKKIDHFVTFDSEAATISCSCRKFEFVGILCSHALKVLCSKNVHMIPDQYILKRWKKDAKVETLQEHTVSSPKVDEKICYRIRFQELGKLYNHFAGVAAECQETYKFALEVHQKSLAQVEAYLKKLICGAPEDIGEDGLDGGENGHIDQSDISTVRGVKSRAGRVSRGRGRGNGRNNGSARFKSCLDKGGARKKHCTKDQLTGTTPLTQMDYTTPMTQEDYVTLLEAYSMTQMGYTITPFSHEHHGATLGTGSLTQLLNVSIYIFTLLYNTMVFKEENISNYVMILLKEQMFRTGAKEPYNNGENRHLF</sequence>
<evidence type="ECO:0000256" key="1">
    <source>
        <dbReference type="ARBA" id="ARBA00005889"/>
    </source>
</evidence>
<feature type="compositionally biased region" description="Basic residues" evidence="7">
    <location>
        <begin position="265"/>
        <end position="279"/>
    </location>
</feature>
<dbReference type="InterPro" id="IPR007527">
    <property type="entry name" value="Znf_SWIM"/>
</dbReference>
<proteinExistence type="inferred from homology"/>
<dbReference type="GO" id="GO:0006355">
    <property type="term" value="P:regulation of DNA-templated transcription"/>
    <property type="evidence" value="ECO:0007669"/>
    <property type="project" value="UniProtKB-UniRule"/>
</dbReference>
<dbReference type="Proteomes" id="UP000813463">
    <property type="component" value="Chromosome 6"/>
</dbReference>
<feature type="region of interest" description="Disordered" evidence="7">
    <location>
        <begin position="249"/>
        <end position="289"/>
    </location>
</feature>
<evidence type="ECO:0000313" key="9">
    <source>
        <dbReference type="Proteomes" id="UP000813463"/>
    </source>
</evidence>
<dbReference type="GO" id="GO:0005634">
    <property type="term" value="C:nucleus"/>
    <property type="evidence" value="ECO:0007669"/>
    <property type="project" value="UniProtKB-SubCell"/>
</dbReference>
<comment type="similarity">
    <text evidence="1 6">Belongs to the FHY3/FAR1 family.</text>
</comment>
<dbReference type="InterPro" id="IPR006564">
    <property type="entry name" value="Znf_PMZ"/>
</dbReference>
<feature type="domain" description="SWIM-type" evidence="8">
    <location>
        <begin position="113"/>
        <end position="149"/>
    </location>
</feature>
<reference evidence="10" key="2">
    <citation type="submission" date="2025-08" db="UniProtKB">
        <authorList>
            <consortium name="RefSeq"/>
        </authorList>
    </citation>
    <scope>IDENTIFICATION</scope>
    <source>
        <tissue evidence="10">Leaf</tissue>
    </source>
</reference>